<dbReference type="Pfam" id="PF01666">
    <property type="entry name" value="DX"/>
    <property type="match status" value="1"/>
</dbReference>
<dbReference type="EMBL" id="GL379943">
    <property type="protein sequence ID" value="EGT37188.1"/>
    <property type="molecule type" value="Genomic_DNA"/>
</dbReference>
<dbReference type="STRING" id="135651.G0NTD7"/>
<dbReference type="InterPro" id="IPR002593">
    <property type="entry name" value="DX"/>
</dbReference>
<feature type="signal peptide" evidence="1">
    <location>
        <begin position="1"/>
        <end position="18"/>
    </location>
</feature>
<dbReference type="InParanoid" id="G0NTD7"/>
<dbReference type="eggNOG" id="ENOG502TG9A">
    <property type="taxonomic scope" value="Eukaryota"/>
</dbReference>
<sequence>MFVYFLTVQILLIPTFNADRNFSISSSPICESASDCPTGFSNCTAVSELKKKRCVNARQICIGGKPELPIKSCARSRDCTKNVTEYEGWCDFETKFCCEVDPLSRESPMCPDRVTPLYGQEKCEEYEEGMIYSGKSEQKGGFCYKGYSCPPKITRPKSLKFGTRTFRTNIDCDVGDKIASKYEFMFCHNETGNLWVMGKLNMNGDEVIKHWTLCHLNKDCLEGQVCVKEDICRYRCYDDPVSSFFEIE</sequence>
<proteinExistence type="predicted"/>
<dbReference type="Proteomes" id="UP000008068">
    <property type="component" value="Unassembled WGS sequence"/>
</dbReference>
<accession>G0NTD7</accession>
<feature type="domain" description="Domain of unknown function DX" evidence="2">
    <location>
        <begin position="166"/>
        <end position="240"/>
    </location>
</feature>
<evidence type="ECO:0000256" key="1">
    <source>
        <dbReference type="SAM" id="SignalP"/>
    </source>
</evidence>
<feature type="chain" id="PRO_5003406388" description="Domain of unknown function DX domain-containing protein" evidence="1">
    <location>
        <begin position="19"/>
        <end position="248"/>
    </location>
</feature>
<evidence type="ECO:0000259" key="2">
    <source>
        <dbReference type="Pfam" id="PF01666"/>
    </source>
</evidence>
<dbReference type="OrthoDB" id="5787875at2759"/>
<dbReference type="FunCoup" id="G0NTD7">
    <property type="interactions" value="1921"/>
</dbReference>
<reference evidence="4" key="1">
    <citation type="submission" date="2011-07" db="EMBL/GenBank/DDBJ databases">
        <authorList>
            <consortium name="Caenorhabditis brenneri Sequencing and Analysis Consortium"/>
            <person name="Wilson R.K."/>
        </authorList>
    </citation>
    <scope>NUCLEOTIDE SEQUENCE [LARGE SCALE GENOMIC DNA]</scope>
    <source>
        <strain evidence="4">PB2801</strain>
    </source>
</reference>
<keyword evidence="4" id="KW-1185">Reference proteome</keyword>
<protein>
    <recommendedName>
        <fullName evidence="2">Domain of unknown function DX domain-containing protein</fullName>
    </recommendedName>
</protein>
<dbReference type="PANTHER" id="PTHR36157:SF3">
    <property type="entry name" value="DOMAIN OF UNKNOWN FUNCTION DX DOMAIN-CONTAINING PROTEIN"/>
    <property type="match status" value="1"/>
</dbReference>
<dbReference type="AlphaFoldDB" id="G0NTD7"/>
<keyword evidence="1" id="KW-0732">Signal</keyword>
<organism evidence="4">
    <name type="scientific">Caenorhabditis brenneri</name>
    <name type="common">Nematode worm</name>
    <dbReference type="NCBI Taxonomy" id="135651"/>
    <lineage>
        <taxon>Eukaryota</taxon>
        <taxon>Metazoa</taxon>
        <taxon>Ecdysozoa</taxon>
        <taxon>Nematoda</taxon>
        <taxon>Chromadorea</taxon>
        <taxon>Rhabditida</taxon>
        <taxon>Rhabditina</taxon>
        <taxon>Rhabditomorpha</taxon>
        <taxon>Rhabditoidea</taxon>
        <taxon>Rhabditidae</taxon>
        <taxon>Peloderinae</taxon>
        <taxon>Caenorhabditis</taxon>
    </lineage>
</organism>
<dbReference type="HOGENOM" id="CLU_1082717_0_0_1"/>
<evidence type="ECO:0000313" key="3">
    <source>
        <dbReference type="EMBL" id="EGT37188.1"/>
    </source>
</evidence>
<name>G0NTD7_CAEBE</name>
<dbReference type="PANTHER" id="PTHR36157">
    <property type="entry name" value="PROTEIN CBG12671-RELATED"/>
    <property type="match status" value="1"/>
</dbReference>
<evidence type="ECO:0000313" key="4">
    <source>
        <dbReference type="Proteomes" id="UP000008068"/>
    </source>
</evidence>
<gene>
    <name evidence="3" type="ORF">CAEBREN_32129</name>
</gene>